<sequence>MNKNDKKPDVKLFSSKFFARTKISYLITMPFIAMMIIPAIIADIFASIYQAINFPVYKIPKVKRSKYIIIDRHHLSHLNFMEKVFCVFCGYVNGVIQYCAEIGSRTEEFWCPIKHKKKTGFKHARYDNYIEYEDSQEYHQKRKNIRLKMKKDLD</sequence>
<dbReference type="AlphaFoldDB" id="A0A1P8KIR2"/>
<evidence type="ECO:0000256" key="1">
    <source>
        <dbReference type="SAM" id="Phobius"/>
    </source>
</evidence>
<dbReference type="OrthoDB" id="9795505at2"/>
<reference evidence="2 3" key="1">
    <citation type="submission" date="2017-01" db="EMBL/GenBank/DDBJ databases">
        <title>Genome sequencing of Arcobacter sp. LPB0137.</title>
        <authorList>
            <person name="Lee G.-W."/>
            <person name="Yi H."/>
        </authorList>
    </citation>
    <scope>NUCLEOTIDE SEQUENCE [LARGE SCALE GENOMIC DNA]</scope>
    <source>
        <strain evidence="2 3">LPB0137</strain>
    </source>
</reference>
<evidence type="ECO:0000313" key="3">
    <source>
        <dbReference type="Proteomes" id="UP000186074"/>
    </source>
</evidence>
<keyword evidence="1" id="KW-0472">Membrane</keyword>
<keyword evidence="3" id="KW-1185">Reference proteome</keyword>
<organism evidence="2 3">
    <name type="scientific">Poseidonibacter parvus</name>
    <dbReference type="NCBI Taxonomy" id="1850254"/>
    <lineage>
        <taxon>Bacteria</taxon>
        <taxon>Pseudomonadati</taxon>
        <taxon>Campylobacterota</taxon>
        <taxon>Epsilonproteobacteria</taxon>
        <taxon>Campylobacterales</taxon>
        <taxon>Arcobacteraceae</taxon>
        <taxon>Poseidonibacter</taxon>
    </lineage>
</organism>
<keyword evidence="1" id="KW-1133">Transmembrane helix</keyword>
<dbReference type="Proteomes" id="UP000186074">
    <property type="component" value="Chromosome"/>
</dbReference>
<dbReference type="KEGG" id="alp:LPB137_00625"/>
<keyword evidence="1" id="KW-0812">Transmembrane</keyword>
<feature type="transmembrane region" description="Helical" evidence="1">
    <location>
        <begin position="23"/>
        <end position="49"/>
    </location>
</feature>
<accession>A0A1P8KIR2</accession>
<proteinExistence type="predicted"/>
<dbReference type="EMBL" id="CP019070">
    <property type="protein sequence ID" value="APW64440.1"/>
    <property type="molecule type" value="Genomic_DNA"/>
</dbReference>
<evidence type="ECO:0000313" key="2">
    <source>
        <dbReference type="EMBL" id="APW64440.1"/>
    </source>
</evidence>
<gene>
    <name evidence="2" type="ORF">LPB137_00625</name>
</gene>
<protein>
    <submittedName>
        <fullName evidence="2">Uncharacterized protein</fullName>
    </submittedName>
</protein>
<dbReference type="RefSeq" id="WP_076082992.1">
    <property type="nucleotide sequence ID" value="NZ_CP019070.1"/>
</dbReference>
<name>A0A1P8KIR2_9BACT</name>